<feature type="transmembrane region" description="Helical" evidence="7">
    <location>
        <begin position="324"/>
        <end position="346"/>
    </location>
</feature>
<comment type="caution">
    <text evidence="9">The sequence shown here is derived from an EMBL/GenBank/DDBJ whole genome shotgun (WGS) entry which is preliminary data.</text>
</comment>
<reference evidence="10" key="1">
    <citation type="journal article" date="2019" name="Int. J. Syst. Evol. Microbiol.">
        <title>The Global Catalogue of Microorganisms (GCM) 10K type strain sequencing project: providing services to taxonomists for standard genome sequencing and annotation.</title>
        <authorList>
            <consortium name="The Broad Institute Genomics Platform"/>
            <consortium name="The Broad Institute Genome Sequencing Center for Infectious Disease"/>
            <person name="Wu L."/>
            <person name="Ma J."/>
        </authorList>
    </citation>
    <scope>NUCLEOTIDE SEQUENCE [LARGE SCALE GENOMIC DNA]</scope>
    <source>
        <strain evidence="10">NCAIM B.01391</strain>
    </source>
</reference>
<dbReference type="EMBL" id="JBHSLW010000052">
    <property type="protein sequence ID" value="MFC5422846.1"/>
    <property type="molecule type" value="Genomic_DNA"/>
</dbReference>
<keyword evidence="10" id="KW-1185">Reference proteome</keyword>
<feature type="domain" description="Major facilitator superfamily (MFS) profile" evidence="8">
    <location>
        <begin position="26"/>
        <end position="413"/>
    </location>
</feature>
<feature type="transmembrane region" description="Helical" evidence="7">
    <location>
        <begin position="270"/>
        <end position="288"/>
    </location>
</feature>
<feature type="transmembrane region" description="Helical" evidence="7">
    <location>
        <begin position="63"/>
        <end position="80"/>
    </location>
</feature>
<evidence type="ECO:0000313" key="10">
    <source>
        <dbReference type="Proteomes" id="UP001596053"/>
    </source>
</evidence>
<dbReference type="CDD" id="cd06173">
    <property type="entry name" value="MFS_MefA_like"/>
    <property type="match status" value="1"/>
</dbReference>
<dbReference type="PANTHER" id="PTHR23513:SF11">
    <property type="entry name" value="STAPHYLOFERRIN A TRANSPORTER"/>
    <property type="match status" value="1"/>
</dbReference>
<dbReference type="Proteomes" id="UP001596053">
    <property type="component" value="Unassembled WGS sequence"/>
</dbReference>
<dbReference type="PANTHER" id="PTHR23513">
    <property type="entry name" value="INTEGRAL MEMBRANE EFFLUX PROTEIN-RELATED"/>
    <property type="match status" value="1"/>
</dbReference>
<evidence type="ECO:0000256" key="2">
    <source>
        <dbReference type="ARBA" id="ARBA00022448"/>
    </source>
</evidence>
<name>A0ABW0IZ28_9HYPH</name>
<dbReference type="InterPro" id="IPR036259">
    <property type="entry name" value="MFS_trans_sf"/>
</dbReference>
<dbReference type="InterPro" id="IPR020846">
    <property type="entry name" value="MFS_dom"/>
</dbReference>
<dbReference type="Pfam" id="PF05977">
    <property type="entry name" value="MFS_3"/>
    <property type="match status" value="1"/>
</dbReference>
<feature type="transmembrane region" description="Helical" evidence="7">
    <location>
        <begin position="121"/>
        <end position="143"/>
    </location>
</feature>
<evidence type="ECO:0000256" key="6">
    <source>
        <dbReference type="ARBA" id="ARBA00023136"/>
    </source>
</evidence>
<evidence type="ECO:0000256" key="5">
    <source>
        <dbReference type="ARBA" id="ARBA00022989"/>
    </source>
</evidence>
<feature type="transmembrane region" description="Helical" evidence="7">
    <location>
        <begin position="300"/>
        <end position="318"/>
    </location>
</feature>
<keyword evidence="3" id="KW-1003">Cell membrane</keyword>
<feature type="transmembrane region" description="Helical" evidence="7">
    <location>
        <begin position="238"/>
        <end position="258"/>
    </location>
</feature>
<dbReference type="RefSeq" id="WP_377801073.1">
    <property type="nucleotide sequence ID" value="NZ_JBHSLW010000052.1"/>
</dbReference>
<accession>A0ABW0IZ28</accession>
<gene>
    <name evidence="9" type="ORF">ACFPOB_25135</name>
</gene>
<sequence length="546" mass="57935">MARSGRPSDSRAPADGGAFAPLRHRVFAVLWTATLVGNVGLWMRDTTSAWLMTSLSASPTQVAFIQAASTLPIFLFSLPAGALADIVDRKRLLILVQFGLGLLSVALAIGSALSLLTPVSLLLFTAAAGVGSAFANPVWQAIVPELVPRSELRPAVALNGVAVNVSRAIGPALGGLIVALSSPAIAYAVDVATYAIVIAALVWWPRTTTSKRQPEAFTGALRAGWRYALRSPPLQRTVVRAICFFLFASAYWALLPLVAKNELNGGPSTYGLLLGALGSGAVTGALLLQPVRKRLNNDSLVLVGTLVTAATTAALGLVSSLTEALPVLLVAGFAWICVLSSINTTTQAVLPDWVRARGLAVYLMAFFGSLSLGSVVWGRIAEASSVDQALIIAGSAGALVGVYAARWKLPSTEVDLTPSGHWPQPIVTSPDDGRDGPALITVDYRIDIRDREPFLEAIEALGDIRRRDGAIQWAVMFDSANPNRALEWFVTPSWAEHVRQHDRVSVADAAVQERVKAFHRGADPPRVAHFLTASRTKQPSLTTEAE</sequence>
<keyword evidence="2" id="KW-0813">Transport</keyword>
<protein>
    <submittedName>
        <fullName evidence="9">MFS transporter</fullName>
    </submittedName>
</protein>
<dbReference type="InterPro" id="IPR010290">
    <property type="entry name" value="TM_effector"/>
</dbReference>
<evidence type="ECO:0000256" key="3">
    <source>
        <dbReference type="ARBA" id="ARBA00022475"/>
    </source>
</evidence>
<feature type="transmembrane region" description="Helical" evidence="7">
    <location>
        <begin position="92"/>
        <end position="115"/>
    </location>
</feature>
<keyword evidence="5 7" id="KW-1133">Transmembrane helix</keyword>
<keyword evidence="6 7" id="KW-0472">Membrane</keyword>
<dbReference type="Gene3D" id="1.20.1250.20">
    <property type="entry name" value="MFS general substrate transporter like domains"/>
    <property type="match status" value="1"/>
</dbReference>
<feature type="transmembrane region" description="Helical" evidence="7">
    <location>
        <begin position="26"/>
        <end position="43"/>
    </location>
</feature>
<evidence type="ECO:0000256" key="1">
    <source>
        <dbReference type="ARBA" id="ARBA00004651"/>
    </source>
</evidence>
<comment type="subcellular location">
    <subcellularLocation>
        <location evidence="1">Cell membrane</location>
        <topology evidence="1">Multi-pass membrane protein</topology>
    </subcellularLocation>
</comment>
<dbReference type="SUPFAM" id="SSF103473">
    <property type="entry name" value="MFS general substrate transporter"/>
    <property type="match status" value="1"/>
</dbReference>
<evidence type="ECO:0000256" key="4">
    <source>
        <dbReference type="ARBA" id="ARBA00022692"/>
    </source>
</evidence>
<feature type="transmembrane region" description="Helical" evidence="7">
    <location>
        <begin position="358"/>
        <end position="377"/>
    </location>
</feature>
<evidence type="ECO:0000313" key="9">
    <source>
        <dbReference type="EMBL" id="MFC5422846.1"/>
    </source>
</evidence>
<evidence type="ECO:0000259" key="8">
    <source>
        <dbReference type="PROSITE" id="PS50850"/>
    </source>
</evidence>
<dbReference type="PROSITE" id="PS50850">
    <property type="entry name" value="MFS"/>
    <property type="match status" value="1"/>
</dbReference>
<proteinExistence type="predicted"/>
<organism evidence="9 10">
    <name type="scientific">Bosea eneae</name>
    <dbReference type="NCBI Taxonomy" id="151454"/>
    <lineage>
        <taxon>Bacteria</taxon>
        <taxon>Pseudomonadati</taxon>
        <taxon>Pseudomonadota</taxon>
        <taxon>Alphaproteobacteria</taxon>
        <taxon>Hyphomicrobiales</taxon>
        <taxon>Boseaceae</taxon>
        <taxon>Bosea</taxon>
    </lineage>
</organism>
<keyword evidence="4 7" id="KW-0812">Transmembrane</keyword>
<feature type="transmembrane region" description="Helical" evidence="7">
    <location>
        <begin position="184"/>
        <end position="204"/>
    </location>
</feature>
<evidence type="ECO:0000256" key="7">
    <source>
        <dbReference type="SAM" id="Phobius"/>
    </source>
</evidence>